<dbReference type="KEGG" id="abi:Aboo_0990"/>
<evidence type="ECO:0000313" key="9">
    <source>
        <dbReference type="Proteomes" id="UP000001400"/>
    </source>
</evidence>
<dbReference type="Proteomes" id="UP000001400">
    <property type="component" value="Chromosome"/>
</dbReference>
<protein>
    <submittedName>
        <fullName evidence="8">Hydro-lyase, Fe-S type, tartrate/fumarate subfamily, alpha subunit</fullName>
        <ecNumber evidence="8">4.2.1.2</ecNumber>
    </submittedName>
</protein>
<keyword evidence="3" id="KW-0479">Metal-binding</keyword>
<evidence type="ECO:0000256" key="6">
    <source>
        <dbReference type="ARBA" id="ARBA00023239"/>
    </source>
</evidence>
<keyword evidence="9" id="KW-1185">Reference proteome</keyword>
<evidence type="ECO:0000256" key="2">
    <source>
        <dbReference type="ARBA" id="ARBA00022485"/>
    </source>
</evidence>
<dbReference type="InterPro" id="IPR051208">
    <property type="entry name" value="Class-I_Fumarase/Tartrate_DH"/>
</dbReference>
<dbReference type="GO" id="GO:0046872">
    <property type="term" value="F:metal ion binding"/>
    <property type="evidence" value="ECO:0007669"/>
    <property type="project" value="UniProtKB-KW"/>
</dbReference>
<keyword evidence="5" id="KW-0411">Iron-sulfur</keyword>
<dbReference type="PANTHER" id="PTHR30389">
    <property type="entry name" value="FUMARATE HYDRATASE-RELATED"/>
    <property type="match status" value="1"/>
</dbReference>
<dbReference type="STRING" id="439481.Aboo_0990"/>
<dbReference type="AlphaFoldDB" id="B5IHM8"/>
<dbReference type="GO" id="GO:0051539">
    <property type="term" value="F:4 iron, 4 sulfur cluster binding"/>
    <property type="evidence" value="ECO:0007669"/>
    <property type="project" value="UniProtKB-KW"/>
</dbReference>
<dbReference type="EC" id="4.2.1.2" evidence="8"/>
<dbReference type="NCBIfam" id="NF004885">
    <property type="entry name" value="PRK06246.1"/>
    <property type="match status" value="1"/>
</dbReference>
<gene>
    <name evidence="8" type="ordered locus">Aboo_0990</name>
</gene>
<feature type="domain" description="Fe-S hydro-lyase tartrate dehydratase alpha-type catalytic" evidence="7">
    <location>
        <begin position="3"/>
        <end position="272"/>
    </location>
</feature>
<evidence type="ECO:0000256" key="5">
    <source>
        <dbReference type="ARBA" id="ARBA00023014"/>
    </source>
</evidence>
<dbReference type="HOGENOM" id="CLU_041245_0_0_2"/>
<evidence type="ECO:0000256" key="1">
    <source>
        <dbReference type="ARBA" id="ARBA00008876"/>
    </source>
</evidence>
<dbReference type="eggNOG" id="arCOG04407">
    <property type="taxonomic scope" value="Archaea"/>
</dbReference>
<dbReference type="PANTHER" id="PTHR30389:SF17">
    <property type="entry name" value="L(+)-TARTRATE DEHYDRATASE SUBUNIT ALPHA-RELATED"/>
    <property type="match status" value="1"/>
</dbReference>
<comment type="similarity">
    <text evidence="1">Belongs to the class-I fumarase family.</text>
</comment>
<dbReference type="RefSeq" id="WP_008086798.1">
    <property type="nucleotide sequence ID" value="NC_013926.1"/>
</dbReference>
<organism evidence="8 9">
    <name type="scientific">Aciduliprofundum boonei (strain DSM 19572 / T469)</name>
    <dbReference type="NCBI Taxonomy" id="439481"/>
    <lineage>
        <taxon>Archaea</taxon>
        <taxon>Methanobacteriati</taxon>
        <taxon>Thermoplasmatota</taxon>
        <taxon>DHVE2 group</taxon>
        <taxon>Candidatus Aciduliprofundum</taxon>
    </lineage>
</organism>
<evidence type="ECO:0000256" key="4">
    <source>
        <dbReference type="ARBA" id="ARBA00023004"/>
    </source>
</evidence>
<dbReference type="GeneID" id="8827947"/>
<dbReference type="Pfam" id="PF05681">
    <property type="entry name" value="Fumerase"/>
    <property type="match status" value="1"/>
</dbReference>
<name>B5IHM8_ACIB4</name>
<dbReference type="OrthoDB" id="371925at2157"/>
<keyword evidence="2" id="KW-0004">4Fe-4S</keyword>
<reference evidence="8" key="1">
    <citation type="submission" date="2010-02" db="EMBL/GenBank/DDBJ databases">
        <title>Complete sequence of Aciduliprofundum boonei T469.</title>
        <authorList>
            <consortium name="US DOE Joint Genome Institute"/>
            <person name="Lucas S."/>
            <person name="Copeland A."/>
            <person name="Lapidus A."/>
            <person name="Cheng J.-F."/>
            <person name="Bruce D."/>
            <person name="Goodwin L."/>
            <person name="Pitluck S."/>
            <person name="Saunders E."/>
            <person name="Detter J.C."/>
            <person name="Han C."/>
            <person name="Tapia R."/>
            <person name="Land M."/>
            <person name="Hauser L."/>
            <person name="Kyrpides N."/>
            <person name="Mikhailova N."/>
            <person name="Flores G."/>
            <person name="Reysenbach A.-L."/>
            <person name="Woyke T."/>
        </authorList>
    </citation>
    <scope>NUCLEOTIDE SEQUENCE</scope>
    <source>
        <strain evidence="8">T469</strain>
    </source>
</reference>
<evidence type="ECO:0000259" key="7">
    <source>
        <dbReference type="Pfam" id="PF05681"/>
    </source>
</evidence>
<dbReference type="InterPro" id="IPR004646">
    <property type="entry name" value="Fe-S_hydro-lyase_TtdA-typ_cat"/>
</dbReference>
<evidence type="ECO:0000313" key="8">
    <source>
        <dbReference type="EMBL" id="ADD08799.1"/>
    </source>
</evidence>
<keyword evidence="4" id="KW-0408">Iron</keyword>
<proteinExistence type="inferred from homology"/>
<keyword evidence="6 8" id="KW-0456">Lyase</keyword>
<dbReference type="EMBL" id="CP001941">
    <property type="protein sequence ID" value="ADD08799.1"/>
    <property type="molecule type" value="Genomic_DNA"/>
</dbReference>
<evidence type="ECO:0000256" key="3">
    <source>
        <dbReference type="ARBA" id="ARBA00022723"/>
    </source>
</evidence>
<accession>B5IHM8</accession>
<sequence>MIDEIVEAIRRAETELSEDTVQALKRAYEKETNEMARTQLKAIIENFTVAKKGSLPMCQDTGLQTFFIDMGYDFPYRAELKNAITEAVRKATKEIPLRPNAVHPFLHKNSGDNTGRFVPYIHWELREGDDAIIHVIPKGGGSENMSGLYMLPPGVGIKGIKKTVIEHIFKSGGKPCPPTIIGVGIGGGADLALTLAKKAAILRPIGSRHEEEFVAQLEDELYEMANKLGIGPMGLGGDTTVLDVHVEYAHRHPATLPLGIVTQCWANRKRKVLIDANGKVEVI</sequence>
<dbReference type="GO" id="GO:0004333">
    <property type="term" value="F:fumarate hydratase activity"/>
    <property type="evidence" value="ECO:0007669"/>
    <property type="project" value="UniProtKB-EC"/>
</dbReference>
<dbReference type="NCBIfam" id="TIGR00722">
    <property type="entry name" value="ttdA_fumA_fumB"/>
    <property type="match status" value="1"/>
</dbReference>